<evidence type="ECO:0000256" key="1">
    <source>
        <dbReference type="ARBA" id="ARBA00022448"/>
    </source>
</evidence>
<evidence type="ECO:0000256" key="7">
    <source>
        <dbReference type="ARBA" id="ARBA00023170"/>
    </source>
</evidence>
<evidence type="ECO:0000313" key="14">
    <source>
        <dbReference type="Proteomes" id="UP001228049"/>
    </source>
</evidence>
<comment type="caution">
    <text evidence="13">The sequence shown here is derived from an EMBL/GenBank/DDBJ whole genome shotgun (WGS) entry which is preliminary data.</text>
</comment>
<evidence type="ECO:0000259" key="12">
    <source>
        <dbReference type="Pfam" id="PF02931"/>
    </source>
</evidence>
<dbReference type="GO" id="GO:0045211">
    <property type="term" value="C:postsynaptic membrane"/>
    <property type="evidence" value="ECO:0007669"/>
    <property type="project" value="InterPro"/>
</dbReference>
<dbReference type="Gene3D" id="2.70.170.10">
    <property type="entry name" value="Neurotransmitter-gated ion-channel ligand-binding domain"/>
    <property type="match status" value="1"/>
</dbReference>
<evidence type="ECO:0000256" key="9">
    <source>
        <dbReference type="ARBA" id="ARBA00023303"/>
    </source>
</evidence>
<keyword evidence="4" id="KW-0770">Synapse</keyword>
<keyword evidence="2" id="KW-1003">Cell membrane</keyword>
<keyword evidence="11" id="KW-0732">Signal</keyword>
<evidence type="ECO:0000256" key="11">
    <source>
        <dbReference type="SAM" id="SignalP"/>
    </source>
</evidence>
<evidence type="ECO:0000256" key="8">
    <source>
        <dbReference type="ARBA" id="ARBA00023286"/>
    </source>
</evidence>
<keyword evidence="3" id="KW-0812">Transmembrane</keyword>
<proteinExistence type="predicted"/>
<feature type="domain" description="Neurotransmitter-gated ion-channel ligand-binding" evidence="12">
    <location>
        <begin position="31"/>
        <end position="121"/>
    </location>
</feature>
<evidence type="ECO:0000256" key="5">
    <source>
        <dbReference type="ARBA" id="ARBA00023065"/>
    </source>
</evidence>
<dbReference type="InterPro" id="IPR002394">
    <property type="entry name" value="Nicotinic_acetylcholine_rcpt"/>
</dbReference>
<dbReference type="InterPro" id="IPR036734">
    <property type="entry name" value="Neur_chan_lig-bd_sf"/>
</dbReference>
<sequence>MKRWRIQTLFCLLLCVSILPTCWCAQGKYAQKLLNDLFTNYTSALRPVNDTNTILNVTLQITLSQIIDMDERNQILTAYLWIRQVWVDSHVQWNKDDYDGLDTIRIPGSYVWRPDIVLYNK</sequence>
<dbReference type="GO" id="GO:0004888">
    <property type="term" value="F:transmembrane signaling receptor activity"/>
    <property type="evidence" value="ECO:0007669"/>
    <property type="project" value="InterPro"/>
</dbReference>
<evidence type="ECO:0000256" key="6">
    <source>
        <dbReference type="ARBA" id="ARBA00023136"/>
    </source>
</evidence>
<dbReference type="EMBL" id="JASDAP010000007">
    <property type="protein sequence ID" value="KAK1900170.1"/>
    <property type="molecule type" value="Genomic_DNA"/>
</dbReference>
<keyword evidence="7 13" id="KW-0675">Receptor</keyword>
<dbReference type="Pfam" id="PF02931">
    <property type="entry name" value="Neur_chan_LBD"/>
    <property type="match status" value="1"/>
</dbReference>
<dbReference type="InterPro" id="IPR006202">
    <property type="entry name" value="Neur_chan_lig-bd"/>
</dbReference>
<evidence type="ECO:0000256" key="3">
    <source>
        <dbReference type="ARBA" id="ARBA00022692"/>
    </source>
</evidence>
<comment type="subcellular location">
    <subcellularLocation>
        <location evidence="10">Synaptic cell membrane</location>
        <topology evidence="10">Multi-pass membrane protein</topology>
    </subcellularLocation>
</comment>
<keyword evidence="5" id="KW-0406">Ion transport</keyword>
<feature type="chain" id="PRO_5042144712" evidence="11">
    <location>
        <begin position="25"/>
        <end position="121"/>
    </location>
</feature>
<evidence type="ECO:0000256" key="2">
    <source>
        <dbReference type="ARBA" id="ARBA00022475"/>
    </source>
</evidence>
<reference evidence="13" key="1">
    <citation type="submission" date="2023-04" db="EMBL/GenBank/DDBJ databases">
        <title>Chromosome-level genome of Chaenocephalus aceratus.</title>
        <authorList>
            <person name="Park H."/>
        </authorList>
    </citation>
    <scope>NUCLEOTIDE SEQUENCE</scope>
    <source>
        <strain evidence="13">DE</strain>
        <tissue evidence="13">Muscle</tissue>
    </source>
</reference>
<dbReference type="AlphaFoldDB" id="A0AAD9FIR3"/>
<dbReference type="GO" id="GO:0022848">
    <property type="term" value="F:acetylcholine-gated monoatomic cation-selective channel activity"/>
    <property type="evidence" value="ECO:0007669"/>
    <property type="project" value="InterPro"/>
</dbReference>
<dbReference type="Proteomes" id="UP001228049">
    <property type="component" value="Unassembled WGS sequence"/>
</dbReference>
<protein>
    <submittedName>
        <fullName evidence="13">Neuronal acetylcholine receptor subunit alpha-10</fullName>
    </submittedName>
</protein>
<keyword evidence="14" id="KW-1185">Reference proteome</keyword>
<evidence type="ECO:0000256" key="4">
    <source>
        <dbReference type="ARBA" id="ARBA00023018"/>
    </source>
</evidence>
<evidence type="ECO:0000313" key="13">
    <source>
        <dbReference type="EMBL" id="KAK1900170.1"/>
    </source>
</evidence>
<dbReference type="PRINTS" id="PR00254">
    <property type="entry name" value="NICOTINICR"/>
</dbReference>
<dbReference type="SUPFAM" id="SSF63712">
    <property type="entry name" value="Nicotinic receptor ligand binding domain-like"/>
    <property type="match status" value="1"/>
</dbReference>
<keyword evidence="8" id="KW-1071">Ligand-gated ion channel</keyword>
<dbReference type="InterPro" id="IPR006201">
    <property type="entry name" value="Neur_channel"/>
</dbReference>
<gene>
    <name evidence="13" type="ORF">KUDE01_000957</name>
</gene>
<name>A0AAD9FIR3_DISEL</name>
<organism evidence="13 14">
    <name type="scientific">Dissostichus eleginoides</name>
    <name type="common">Patagonian toothfish</name>
    <name type="synonym">Dissostichus amissus</name>
    <dbReference type="NCBI Taxonomy" id="100907"/>
    <lineage>
        <taxon>Eukaryota</taxon>
        <taxon>Metazoa</taxon>
        <taxon>Chordata</taxon>
        <taxon>Craniata</taxon>
        <taxon>Vertebrata</taxon>
        <taxon>Euteleostomi</taxon>
        <taxon>Actinopterygii</taxon>
        <taxon>Neopterygii</taxon>
        <taxon>Teleostei</taxon>
        <taxon>Neoteleostei</taxon>
        <taxon>Acanthomorphata</taxon>
        <taxon>Eupercaria</taxon>
        <taxon>Perciformes</taxon>
        <taxon>Notothenioidei</taxon>
        <taxon>Nototheniidae</taxon>
        <taxon>Dissostichus</taxon>
    </lineage>
</organism>
<keyword evidence="1" id="KW-0813">Transport</keyword>
<keyword evidence="6" id="KW-0472">Membrane</keyword>
<keyword evidence="9" id="KW-0407">Ion channel</keyword>
<dbReference type="PANTHER" id="PTHR18945">
    <property type="entry name" value="NEUROTRANSMITTER GATED ION CHANNEL"/>
    <property type="match status" value="1"/>
</dbReference>
<accession>A0AAD9FIR3</accession>
<feature type="signal peptide" evidence="11">
    <location>
        <begin position="1"/>
        <end position="24"/>
    </location>
</feature>
<evidence type="ECO:0000256" key="10">
    <source>
        <dbReference type="ARBA" id="ARBA00034099"/>
    </source>
</evidence>